<evidence type="ECO:0000313" key="2">
    <source>
        <dbReference type="Proteomes" id="UP001611383"/>
    </source>
</evidence>
<dbReference type="EMBL" id="CP043494">
    <property type="protein sequence ID" value="WNG49871.1"/>
    <property type="molecule type" value="Genomic_DNA"/>
</dbReference>
<keyword evidence="2" id="KW-1185">Reference proteome</keyword>
<name>A0ABY9X374_9BACT</name>
<dbReference type="RefSeq" id="WP_395808292.1">
    <property type="nucleotide sequence ID" value="NZ_CP043494.1"/>
</dbReference>
<reference evidence="1 2" key="1">
    <citation type="submission" date="2019-08" db="EMBL/GenBank/DDBJ databases">
        <title>Archangium and Cystobacter genomes.</title>
        <authorList>
            <person name="Chen I.-C.K."/>
            <person name="Wielgoss S."/>
        </authorList>
    </citation>
    <scope>NUCLEOTIDE SEQUENCE [LARGE SCALE GENOMIC DNA]</scope>
    <source>
        <strain evidence="1 2">Cbm 6</strain>
    </source>
</reference>
<dbReference type="Proteomes" id="UP001611383">
    <property type="component" value="Chromosome"/>
</dbReference>
<protein>
    <recommendedName>
        <fullName evidence="3">STAS domain-containing protein</fullName>
    </recommendedName>
</protein>
<sequence>MLSVRVGQQQPILIVADLSEATTLELEGGRYLSEHIQPEWILGTIYIGARLLHRAVSKGIALAMHLTGRTDASALTKVHFVASEAQARELIDRLRAERLGKVAC</sequence>
<evidence type="ECO:0008006" key="3">
    <source>
        <dbReference type="Google" id="ProtNLM"/>
    </source>
</evidence>
<evidence type="ECO:0000313" key="1">
    <source>
        <dbReference type="EMBL" id="WNG49871.1"/>
    </source>
</evidence>
<organism evidence="1 2">
    <name type="scientific">Archangium minus</name>
    <dbReference type="NCBI Taxonomy" id="83450"/>
    <lineage>
        <taxon>Bacteria</taxon>
        <taxon>Pseudomonadati</taxon>
        <taxon>Myxococcota</taxon>
        <taxon>Myxococcia</taxon>
        <taxon>Myxococcales</taxon>
        <taxon>Cystobacterineae</taxon>
        <taxon>Archangiaceae</taxon>
        <taxon>Archangium</taxon>
    </lineage>
</organism>
<accession>A0ABY9X374</accession>
<gene>
    <name evidence="1" type="ORF">F0U60_41455</name>
</gene>
<proteinExistence type="predicted"/>